<organism evidence="13 14">
    <name type="scientific">Aneurinibacillus migulanus</name>
    <name type="common">Bacillus migulanus</name>
    <dbReference type="NCBI Taxonomy" id="47500"/>
    <lineage>
        <taxon>Bacteria</taxon>
        <taxon>Bacillati</taxon>
        <taxon>Bacillota</taxon>
        <taxon>Bacilli</taxon>
        <taxon>Bacillales</taxon>
        <taxon>Paenibacillaceae</taxon>
        <taxon>Aneurinibacillus group</taxon>
        <taxon>Aneurinibacillus</taxon>
    </lineage>
</organism>
<gene>
    <name evidence="13" type="ORF">SAMN04487909_10821</name>
</gene>
<dbReference type="GO" id="GO:0007165">
    <property type="term" value="P:signal transduction"/>
    <property type="evidence" value="ECO:0007669"/>
    <property type="project" value="UniProtKB-KW"/>
</dbReference>
<evidence type="ECO:0000256" key="2">
    <source>
        <dbReference type="ARBA" id="ARBA00022475"/>
    </source>
</evidence>
<dbReference type="AlphaFoldDB" id="A0A1G8NLK1"/>
<dbReference type="GO" id="GO:0006935">
    <property type="term" value="P:chemotaxis"/>
    <property type="evidence" value="ECO:0007669"/>
    <property type="project" value="UniProtKB-KW"/>
</dbReference>
<dbReference type="Pfam" id="PF02743">
    <property type="entry name" value="dCache_1"/>
    <property type="match status" value="1"/>
</dbReference>
<sequence>MRRKMTLQNRVMMVLTLVIIGAFATLYFFVDRSVTQSLRAATLRGMEQASTEAAILVDKDLSDKQRSLFQLAQFPVVKAIDSRPDRAFEAGRFLTSITHNQPEYEALYVALPEGQIIAGSNGYMIGKTFSEQSILHTARDAGKGTISDIRYDEDGQPLFYLTEPINNGRSFLIAAIKLEAIGVYINQVKMGQTGYAYLINKTGLVLAHPAKEYIAKLNISEQSFGPSMLQTQKGQMEYTFEGKQKLTSFHPVEQTGWIVAITLESKEAYAAIWQTRYVILTVSLLSFLILMFILSVLMKRMLVRPIHRVQKSFQNAAQGDLTAQVHVEREDELGQLAHGFNRMTDDLRNLVATMQHSAEEVSSTSEQLAAAAEETGASASQVAHTVRQIAENIEEQAEAVAHVHQEMNEAHHKVNETTMAASQALTVAKETRQAAREGADAVNEAIEHLDIVAQTVVFATETIQKLGKRSEEIGNIVHLISTISDQTNLLALNAAIEAARAGQHGRGFAVVAEEVRKLAEEASRASHEIVDLVAHVQSETAITVRSMEMNAEQVQRQIAMIHQGGYALENIVGKTERTKEEMEKIGRMQEEIQRLVENLHERVRFIAAVSQETSGGLREVFASVREQSQAAEEMSSSTDTLSQLASKTYQETLKFKT</sequence>
<evidence type="ECO:0000313" key="14">
    <source>
        <dbReference type="Proteomes" id="UP000182836"/>
    </source>
</evidence>
<dbReference type="SMART" id="SM00304">
    <property type="entry name" value="HAMP"/>
    <property type="match status" value="1"/>
</dbReference>
<evidence type="ECO:0000256" key="10">
    <source>
        <dbReference type="SAM" id="Phobius"/>
    </source>
</evidence>
<dbReference type="CDD" id="cd06225">
    <property type="entry name" value="HAMP"/>
    <property type="match status" value="1"/>
</dbReference>
<feature type="domain" description="Methyl-accepting transducer" evidence="11">
    <location>
        <begin position="371"/>
        <end position="642"/>
    </location>
</feature>
<dbReference type="PROSITE" id="PS50885">
    <property type="entry name" value="HAMP"/>
    <property type="match status" value="1"/>
</dbReference>
<keyword evidence="2" id="KW-1003">Cell membrane</keyword>
<evidence type="ECO:0000313" key="13">
    <source>
        <dbReference type="EMBL" id="SDI81055.1"/>
    </source>
</evidence>
<dbReference type="OrthoDB" id="9810264at2"/>
<feature type="transmembrane region" description="Helical" evidence="10">
    <location>
        <begin position="12"/>
        <end position="30"/>
    </location>
</feature>
<evidence type="ECO:0000256" key="7">
    <source>
        <dbReference type="ARBA" id="ARBA00023224"/>
    </source>
</evidence>
<dbReference type="CDD" id="cd18773">
    <property type="entry name" value="PDC1_HK_sensor"/>
    <property type="match status" value="1"/>
</dbReference>
<feature type="domain" description="HAMP" evidence="12">
    <location>
        <begin position="300"/>
        <end position="352"/>
    </location>
</feature>
<comment type="similarity">
    <text evidence="8">Belongs to the methyl-accepting chemotaxis (MCP) protein family.</text>
</comment>
<dbReference type="Proteomes" id="UP000182836">
    <property type="component" value="Unassembled WGS sequence"/>
</dbReference>
<comment type="subcellular location">
    <subcellularLocation>
        <location evidence="1">Cell membrane</location>
        <topology evidence="1">Multi-pass membrane protein</topology>
    </subcellularLocation>
</comment>
<dbReference type="InterPro" id="IPR003660">
    <property type="entry name" value="HAMP_dom"/>
</dbReference>
<dbReference type="GO" id="GO:0005886">
    <property type="term" value="C:plasma membrane"/>
    <property type="evidence" value="ECO:0007669"/>
    <property type="project" value="UniProtKB-SubCell"/>
</dbReference>
<dbReference type="RefSeq" id="WP_080787863.1">
    <property type="nucleotide sequence ID" value="NZ_BJOA01000058.1"/>
</dbReference>
<dbReference type="Pfam" id="PF00672">
    <property type="entry name" value="HAMP"/>
    <property type="match status" value="1"/>
</dbReference>
<dbReference type="EMBL" id="FNED01000008">
    <property type="protein sequence ID" value="SDI81055.1"/>
    <property type="molecule type" value="Genomic_DNA"/>
</dbReference>
<protein>
    <submittedName>
        <fullName evidence="13">Methyl-accepting chemotaxis sensory transducer with Cache sensor</fullName>
    </submittedName>
</protein>
<evidence type="ECO:0000256" key="3">
    <source>
        <dbReference type="ARBA" id="ARBA00022500"/>
    </source>
</evidence>
<name>A0A1G8NLK1_ANEMI</name>
<dbReference type="GeneID" id="42304808"/>
<dbReference type="CDD" id="cd11386">
    <property type="entry name" value="MCP_signal"/>
    <property type="match status" value="1"/>
</dbReference>
<dbReference type="PANTHER" id="PTHR32089:SF112">
    <property type="entry name" value="LYSOZYME-LIKE PROTEIN-RELATED"/>
    <property type="match status" value="1"/>
</dbReference>
<dbReference type="InterPro" id="IPR004089">
    <property type="entry name" value="MCPsignal_dom"/>
</dbReference>
<dbReference type="CDD" id="cd12912">
    <property type="entry name" value="PDC2_MCP_like"/>
    <property type="match status" value="1"/>
</dbReference>
<keyword evidence="3" id="KW-0145">Chemotaxis</keyword>
<keyword evidence="4 10" id="KW-0812">Transmembrane</keyword>
<keyword evidence="6 10" id="KW-0472">Membrane</keyword>
<keyword evidence="7 9" id="KW-0807">Transducer</keyword>
<evidence type="ECO:0000256" key="6">
    <source>
        <dbReference type="ARBA" id="ARBA00023136"/>
    </source>
</evidence>
<evidence type="ECO:0000256" key="8">
    <source>
        <dbReference type="ARBA" id="ARBA00029447"/>
    </source>
</evidence>
<evidence type="ECO:0000259" key="12">
    <source>
        <dbReference type="PROSITE" id="PS50885"/>
    </source>
</evidence>
<proteinExistence type="inferred from homology"/>
<evidence type="ECO:0000256" key="9">
    <source>
        <dbReference type="PROSITE-ProRule" id="PRU00284"/>
    </source>
</evidence>
<feature type="transmembrane region" description="Helical" evidence="10">
    <location>
        <begin position="277"/>
        <end position="298"/>
    </location>
</feature>
<reference evidence="13 14" key="1">
    <citation type="submission" date="2016-10" db="EMBL/GenBank/DDBJ databases">
        <authorList>
            <person name="de Groot N.N."/>
        </authorList>
    </citation>
    <scope>NUCLEOTIDE SEQUENCE [LARGE SCALE GENOMIC DNA]</scope>
    <source>
        <strain evidence="13 14">DSM 2895</strain>
    </source>
</reference>
<dbReference type="Gene3D" id="6.10.340.10">
    <property type="match status" value="1"/>
</dbReference>
<dbReference type="PROSITE" id="PS50111">
    <property type="entry name" value="CHEMOTAXIS_TRANSDUC_2"/>
    <property type="match status" value="1"/>
</dbReference>
<evidence type="ECO:0000256" key="5">
    <source>
        <dbReference type="ARBA" id="ARBA00022989"/>
    </source>
</evidence>
<evidence type="ECO:0000256" key="1">
    <source>
        <dbReference type="ARBA" id="ARBA00004651"/>
    </source>
</evidence>
<dbReference type="SUPFAM" id="SSF58104">
    <property type="entry name" value="Methyl-accepting chemotaxis protein (MCP) signaling domain"/>
    <property type="match status" value="1"/>
</dbReference>
<keyword evidence="5 10" id="KW-1133">Transmembrane helix</keyword>
<evidence type="ECO:0000259" key="11">
    <source>
        <dbReference type="PROSITE" id="PS50111"/>
    </source>
</evidence>
<dbReference type="PANTHER" id="PTHR32089">
    <property type="entry name" value="METHYL-ACCEPTING CHEMOTAXIS PROTEIN MCPB"/>
    <property type="match status" value="1"/>
</dbReference>
<evidence type="ECO:0000256" key="4">
    <source>
        <dbReference type="ARBA" id="ARBA00022692"/>
    </source>
</evidence>
<dbReference type="Pfam" id="PF00015">
    <property type="entry name" value="MCPsignal"/>
    <property type="match status" value="1"/>
</dbReference>
<dbReference type="SMART" id="SM00283">
    <property type="entry name" value="MA"/>
    <property type="match status" value="1"/>
</dbReference>
<accession>A0A1G8NLK1</accession>
<dbReference type="InterPro" id="IPR033479">
    <property type="entry name" value="dCache_1"/>
</dbReference>
<dbReference type="Gene3D" id="1.10.287.950">
    <property type="entry name" value="Methyl-accepting chemotaxis protein"/>
    <property type="match status" value="1"/>
</dbReference>
<dbReference type="Gene3D" id="3.30.450.20">
    <property type="entry name" value="PAS domain"/>
    <property type="match status" value="2"/>
</dbReference>